<dbReference type="InterPro" id="IPR021799">
    <property type="entry name" value="PIN-like_prokaryotic"/>
</dbReference>
<proteinExistence type="predicted"/>
<protein>
    <submittedName>
        <fullName evidence="1">Predicted nucleic acid-binding protein, contains PIN domain</fullName>
    </submittedName>
</protein>
<evidence type="ECO:0000313" key="1">
    <source>
        <dbReference type="EMBL" id="SHJ61280.1"/>
    </source>
</evidence>
<dbReference type="AlphaFoldDB" id="A0A1M6KQW4"/>
<dbReference type="Pfam" id="PF11848">
    <property type="entry name" value="DUF3368"/>
    <property type="match status" value="1"/>
</dbReference>
<dbReference type="PANTHER" id="PTHR39550:SF1">
    <property type="entry name" value="SLL0658 PROTEIN"/>
    <property type="match status" value="1"/>
</dbReference>
<accession>A0A1M6KQW4</accession>
<gene>
    <name evidence="1" type="ORF">SAMN05444280_12422</name>
</gene>
<dbReference type="SUPFAM" id="SSF88723">
    <property type="entry name" value="PIN domain-like"/>
    <property type="match status" value="1"/>
</dbReference>
<dbReference type="PANTHER" id="PTHR39550">
    <property type="entry name" value="SLL0658 PROTEIN"/>
    <property type="match status" value="1"/>
</dbReference>
<dbReference type="RefSeq" id="WP_073171015.1">
    <property type="nucleotide sequence ID" value="NZ_FQZE01000024.1"/>
</dbReference>
<dbReference type="EMBL" id="FQZE01000024">
    <property type="protein sequence ID" value="SHJ61280.1"/>
    <property type="molecule type" value="Genomic_DNA"/>
</dbReference>
<keyword evidence="2" id="KW-1185">Reference proteome</keyword>
<dbReference type="STRING" id="1168035.SAMN05444280_12422"/>
<dbReference type="InterPro" id="IPR029060">
    <property type="entry name" value="PIN-like_dom_sf"/>
</dbReference>
<sequence length="161" mass="18587">MKIVIADTGVLISLGIIDKIDIIKNLFDEFYIPQAVWEELERYENPAFPEKHKAILKKHILKIKSKNQLSLLMDYGESESVILYQELNANYLLIDDQKARLMAESLGVNCIRSVSLLILAKQKGLIHDLRSIFKVWQKNERYFSKKLLNEILSKTGEAPIN</sequence>
<name>A0A1M6KQW4_9BACT</name>
<reference evidence="1 2" key="1">
    <citation type="submission" date="2016-11" db="EMBL/GenBank/DDBJ databases">
        <authorList>
            <person name="Jaros S."/>
            <person name="Januszkiewicz K."/>
            <person name="Wedrychowicz H."/>
        </authorList>
    </citation>
    <scope>NUCLEOTIDE SEQUENCE [LARGE SCALE GENOMIC DNA]</scope>
    <source>
        <strain evidence="1 2">DSM 27063</strain>
    </source>
</reference>
<dbReference type="OrthoDB" id="764457at2"/>
<evidence type="ECO:0000313" key="2">
    <source>
        <dbReference type="Proteomes" id="UP000184050"/>
    </source>
</evidence>
<dbReference type="Proteomes" id="UP000184050">
    <property type="component" value="Unassembled WGS sequence"/>
</dbReference>
<organism evidence="1 2">
    <name type="scientific">Tangfeifania diversioriginum</name>
    <dbReference type="NCBI Taxonomy" id="1168035"/>
    <lineage>
        <taxon>Bacteria</taxon>
        <taxon>Pseudomonadati</taxon>
        <taxon>Bacteroidota</taxon>
        <taxon>Bacteroidia</taxon>
        <taxon>Marinilabiliales</taxon>
        <taxon>Prolixibacteraceae</taxon>
        <taxon>Tangfeifania</taxon>
    </lineage>
</organism>